<evidence type="ECO:0008006" key="4">
    <source>
        <dbReference type="Google" id="ProtNLM"/>
    </source>
</evidence>
<feature type="region of interest" description="Disordered" evidence="1">
    <location>
        <begin position="197"/>
        <end position="219"/>
    </location>
</feature>
<dbReference type="Proteomes" id="UP001500124">
    <property type="component" value="Unassembled WGS sequence"/>
</dbReference>
<protein>
    <recommendedName>
        <fullName evidence="4">Lipoprotein</fullName>
    </recommendedName>
</protein>
<keyword evidence="3" id="KW-1185">Reference proteome</keyword>
<dbReference type="EMBL" id="BAABKC010000037">
    <property type="protein sequence ID" value="GAA5053565.1"/>
    <property type="molecule type" value="Genomic_DNA"/>
</dbReference>
<gene>
    <name evidence="2" type="ORF">GCM10023336_23970</name>
</gene>
<feature type="compositionally biased region" description="Basic and acidic residues" evidence="1">
    <location>
        <begin position="197"/>
        <end position="211"/>
    </location>
</feature>
<comment type="caution">
    <text evidence="2">The sequence shown here is derived from an EMBL/GenBank/DDBJ whole genome shotgun (WGS) entry which is preliminary data.</text>
</comment>
<reference evidence="3" key="1">
    <citation type="journal article" date="2019" name="Int. J. Syst. Evol. Microbiol.">
        <title>The Global Catalogue of Microorganisms (GCM) 10K type strain sequencing project: providing services to taxonomists for standard genome sequencing and annotation.</title>
        <authorList>
            <consortium name="The Broad Institute Genomics Platform"/>
            <consortium name="The Broad Institute Genome Sequencing Center for Infectious Disease"/>
            <person name="Wu L."/>
            <person name="Ma J."/>
        </authorList>
    </citation>
    <scope>NUCLEOTIDE SEQUENCE [LARGE SCALE GENOMIC DNA]</scope>
    <source>
        <strain evidence="3">JCM 18410</strain>
    </source>
</reference>
<name>A0ABP9KBT9_9ACTN</name>
<sequence>MIGLRSDQHLGRSSEETDISAIRNTLAATAVATVVLAGTAACGTVENLTAGQKLDRAFDALGEQHSLTFELDLDTDAATLQALDTEAQPEDRMPDEIAELFSGARVSVSVESKKPLNDSGDKDFSAMAVKLSGPKGDLFEYRLIGDDAYVRADVAAFGQLAGSPMPSADELPPEAGAFKKVLAGKWIKLSAKDLRKTSEQMARDQAAENGKKPSPAPTLDAQAQKKLMNGLRGVIAKEVRFKTADGADGTEHVKATAPFRTLLAGLIDEIRPLAGQLPEGGGLPTADDLKDAPNKKVTADFTLKNGALSDVSVDLAPLAEKAKGKKFALVLRTVKGARPTAPAGATEVRMDELMEGFFGGLMGGSFAADELSDEAAG</sequence>
<proteinExistence type="predicted"/>
<evidence type="ECO:0000313" key="2">
    <source>
        <dbReference type="EMBL" id="GAA5053565.1"/>
    </source>
</evidence>
<accession>A0ABP9KBT9</accession>
<evidence type="ECO:0000313" key="3">
    <source>
        <dbReference type="Proteomes" id="UP001500124"/>
    </source>
</evidence>
<organism evidence="2 3">
    <name type="scientific">Streptomyces similanensis</name>
    <dbReference type="NCBI Taxonomy" id="1274988"/>
    <lineage>
        <taxon>Bacteria</taxon>
        <taxon>Bacillati</taxon>
        <taxon>Actinomycetota</taxon>
        <taxon>Actinomycetes</taxon>
        <taxon>Kitasatosporales</taxon>
        <taxon>Streptomycetaceae</taxon>
        <taxon>Streptomyces</taxon>
    </lineage>
</organism>
<evidence type="ECO:0000256" key="1">
    <source>
        <dbReference type="SAM" id="MobiDB-lite"/>
    </source>
</evidence>